<dbReference type="Proteomes" id="UP000002058">
    <property type="component" value="Unassembled WGS sequence"/>
</dbReference>
<dbReference type="Pfam" id="PF25539">
    <property type="entry name" value="Bestrophin_2"/>
    <property type="match status" value="2"/>
</dbReference>
<evidence type="ECO:0008006" key="13">
    <source>
        <dbReference type="Google" id="ProtNLM"/>
    </source>
</evidence>
<evidence type="ECO:0000313" key="11">
    <source>
        <dbReference type="EMBL" id="EEP80193.1"/>
    </source>
</evidence>
<feature type="region of interest" description="Disordered" evidence="8">
    <location>
        <begin position="1"/>
        <end position="39"/>
    </location>
</feature>
<dbReference type="GeneID" id="8443345"/>
<feature type="compositionally biased region" description="Polar residues" evidence="8">
    <location>
        <begin position="626"/>
        <end position="637"/>
    </location>
</feature>
<evidence type="ECO:0000256" key="8">
    <source>
        <dbReference type="SAM" id="MobiDB-lite"/>
    </source>
</evidence>
<keyword evidence="6" id="KW-0472">Membrane</keyword>
<feature type="compositionally biased region" description="Pro residues" evidence="8">
    <location>
        <begin position="532"/>
        <end position="542"/>
    </location>
</feature>
<dbReference type="Pfam" id="PF17123">
    <property type="entry name" value="zf-RING_11"/>
    <property type="match status" value="1"/>
</dbReference>
<dbReference type="GO" id="GO:0005254">
    <property type="term" value="F:chloride channel activity"/>
    <property type="evidence" value="ECO:0007669"/>
    <property type="project" value="InterPro"/>
</dbReference>
<dbReference type="KEGG" id="ure:UREG_05035"/>
<keyword evidence="5" id="KW-0406">Ion transport</keyword>
<evidence type="ECO:0000256" key="6">
    <source>
        <dbReference type="ARBA" id="ARBA00023136"/>
    </source>
</evidence>
<dbReference type="PROSITE" id="PS50006">
    <property type="entry name" value="FHA_DOMAIN"/>
    <property type="match status" value="1"/>
</dbReference>
<feature type="region of interest" description="Disordered" evidence="8">
    <location>
        <begin position="484"/>
        <end position="582"/>
    </location>
</feature>
<feature type="domain" description="RING-type" evidence="10">
    <location>
        <begin position="428"/>
        <end position="474"/>
    </location>
</feature>
<dbReference type="PROSITE" id="PS50089">
    <property type="entry name" value="ZF_RING_2"/>
    <property type="match status" value="1"/>
</dbReference>
<accession>C4JRE6</accession>
<dbReference type="PANTHER" id="PTHR33281:SF16">
    <property type="match status" value="1"/>
</dbReference>
<dbReference type="AlphaFoldDB" id="C4JRE6"/>
<keyword evidence="12" id="KW-1185">Reference proteome</keyword>
<keyword evidence="7" id="KW-0479">Metal-binding</keyword>
<feature type="compositionally biased region" description="Polar residues" evidence="8">
    <location>
        <begin position="519"/>
        <end position="529"/>
    </location>
</feature>
<dbReference type="GO" id="GO:0016020">
    <property type="term" value="C:membrane"/>
    <property type="evidence" value="ECO:0007669"/>
    <property type="project" value="UniProtKB-SubCell"/>
</dbReference>
<dbReference type="InterPro" id="IPR000253">
    <property type="entry name" value="FHA_dom"/>
</dbReference>
<keyword evidence="7" id="KW-0862">Zinc</keyword>
<comment type="subcellular location">
    <subcellularLocation>
        <location evidence="1">Membrane</location>
        <topology evidence="1">Multi-pass membrane protein</topology>
    </subcellularLocation>
</comment>
<dbReference type="SUPFAM" id="SSF57850">
    <property type="entry name" value="RING/U-box"/>
    <property type="match status" value="1"/>
</dbReference>
<evidence type="ECO:0000259" key="9">
    <source>
        <dbReference type="PROSITE" id="PS50006"/>
    </source>
</evidence>
<keyword evidence="4" id="KW-1133">Transmembrane helix</keyword>
<keyword evidence="7" id="KW-0863">Zinc-finger</keyword>
<dbReference type="RefSeq" id="XP_002584346.1">
    <property type="nucleotide sequence ID" value="XM_002584300.1"/>
</dbReference>
<evidence type="ECO:0000256" key="2">
    <source>
        <dbReference type="ARBA" id="ARBA00022448"/>
    </source>
</evidence>
<organism evidence="11 12">
    <name type="scientific">Uncinocarpus reesii (strain UAMH 1704)</name>
    <dbReference type="NCBI Taxonomy" id="336963"/>
    <lineage>
        <taxon>Eukaryota</taxon>
        <taxon>Fungi</taxon>
        <taxon>Dikarya</taxon>
        <taxon>Ascomycota</taxon>
        <taxon>Pezizomycotina</taxon>
        <taxon>Eurotiomycetes</taxon>
        <taxon>Eurotiomycetidae</taxon>
        <taxon>Onygenales</taxon>
        <taxon>Onygenaceae</taxon>
        <taxon>Uncinocarpus</taxon>
    </lineage>
</organism>
<feature type="compositionally biased region" description="Acidic residues" evidence="8">
    <location>
        <begin position="555"/>
        <end position="565"/>
    </location>
</feature>
<dbReference type="HOGENOM" id="CLU_291740_0_0_1"/>
<proteinExistence type="predicted"/>
<feature type="compositionally biased region" description="Low complexity" evidence="8">
    <location>
        <begin position="649"/>
        <end position="658"/>
    </location>
</feature>
<gene>
    <name evidence="11" type="ORF">UREG_05035</name>
</gene>
<feature type="domain" description="FHA" evidence="9">
    <location>
        <begin position="336"/>
        <end position="372"/>
    </location>
</feature>
<feature type="compositionally biased region" description="Acidic residues" evidence="8">
    <location>
        <begin position="484"/>
        <end position="494"/>
    </location>
</feature>
<feature type="compositionally biased region" description="Low complexity" evidence="8">
    <location>
        <begin position="1"/>
        <end position="17"/>
    </location>
</feature>
<dbReference type="PANTHER" id="PTHR33281">
    <property type="entry name" value="UPF0187 PROTEIN YNEE"/>
    <property type="match status" value="1"/>
</dbReference>
<dbReference type="OrthoDB" id="1368at2759"/>
<feature type="region of interest" description="Disordered" evidence="8">
    <location>
        <begin position="603"/>
        <end position="667"/>
    </location>
</feature>
<dbReference type="InParanoid" id="C4JRE6"/>
<dbReference type="GO" id="GO:0008270">
    <property type="term" value="F:zinc ion binding"/>
    <property type="evidence" value="ECO:0007669"/>
    <property type="project" value="UniProtKB-KW"/>
</dbReference>
<evidence type="ECO:0000259" key="10">
    <source>
        <dbReference type="PROSITE" id="PS50089"/>
    </source>
</evidence>
<evidence type="ECO:0000256" key="4">
    <source>
        <dbReference type="ARBA" id="ARBA00022989"/>
    </source>
</evidence>
<dbReference type="STRING" id="336963.C4JRE6"/>
<evidence type="ECO:0000256" key="7">
    <source>
        <dbReference type="PROSITE-ProRule" id="PRU00175"/>
    </source>
</evidence>
<reference evidence="12" key="1">
    <citation type="journal article" date="2009" name="Genome Res.">
        <title>Comparative genomic analyses of the human fungal pathogens Coccidioides and their relatives.</title>
        <authorList>
            <person name="Sharpton T.J."/>
            <person name="Stajich J.E."/>
            <person name="Rounsley S.D."/>
            <person name="Gardner M.J."/>
            <person name="Wortman J.R."/>
            <person name="Jordar V.S."/>
            <person name="Maiti R."/>
            <person name="Kodira C.D."/>
            <person name="Neafsey D.E."/>
            <person name="Zeng Q."/>
            <person name="Hung C.-Y."/>
            <person name="McMahan C."/>
            <person name="Muszewska A."/>
            <person name="Grynberg M."/>
            <person name="Mandel M.A."/>
            <person name="Kellner E.M."/>
            <person name="Barker B.M."/>
            <person name="Galgiani J.N."/>
            <person name="Orbach M.J."/>
            <person name="Kirkland T.N."/>
            <person name="Cole G.T."/>
            <person name="Henn M.R."/>
            <person name="Birren B.W."/>
            <person name="Taylor J.W."/>
        </authorList>
    </citation>
    <scope>NUCLEOTIDE SEQUENCE [LARGE SCALE GENOMIC DNA]</scope>
    <source>
        <strain evidence="12">UAMH 1704</strain>
    </source>
</reference>
<evidence type="ECO:0000313" key="12">
    <source>
        <dbReference type="Proteomes" id="UP000002058"/>
    </source>
</evidence>
<dbReference type="InterPro" id="IPR044669">
    <property type="entry name" value="YneE/VCCN1/2-like"/>
</dbReference>
<dbReference type="OMA" id="PCAAREN"/>
<evidence type="ECO:0000256" key="3">
    <source>
        <dbReference type="ARBA" id="ARBA00022692"/>
    </source>
</evidence>
<dbReference type="InterPro" id="IPR001841">
    <property type="entry name" value="Znf_RING"/>
</dbReference>
<keyword evidence="3" id="KW-0812">Transmembrane</keyword>
<protein>
    <recommendedName>
        <fullName evidence="13">RING-type domain-containing protein</fullName>
    </recommendedName>
</protein>
<evidence type="ECO:0000256" key="1">
    <source>
        <dbReference type="ARBA" id="ARBA00004141"/>
    </source>
</evidence>
<dbReference type="Gene3D" id="3.30.40.10">
    <property type="entry name" value="Zinc/RING finger domain, C3HC4 (zinc finger)"/>
    <property type="match status" value="1"/>
</dbReference>
<dbReference type="VEuPathDB" id="FungiDB:UREG_05035"/>
<keyword evidence="2" id="KW-0813">Transport</keyword>
<feature type="region of interest" description="Disordered" evidence="8">
    <location>
        <begin position="189"/>
        <end position="303"/>
    </location>
</feature>
<feature type="compositionally biased region" description="Basic and acidic residues" evidence="8">
    <location>
        <begin position="639"/>
        <end position="648"/>
    </location>
</feature>
<dbReference type="EMBL" id="CH476617">
    <property type="protein sequence ID" value="EEP80193.1"/>
    <property type="molecule type" value="Genomic_DNA"/>
</dbReference>
<dbReference type="eggNOG" id="KOG3872">
    <property type="taxonomic scope" value="Eukaryota"/>
</dbReference>
<evidence type="ECO:0000256" key="5">
    <source>
        <dbReference type="ARBA" id="ARBA00023065"/>
    </source>
</evidence>
<sequence>MQVEARPPADAPPCAARENLAPNRSSSPSLCDRPPAPFPSQLLKILKKKQLSSSPIPADVERPVKAPQEIAKTDILPGSGVILIRLISPSSSFYLNKNMNNTQMNASAASPASFAPESPPSGRSLATRLRRLSQIRTHHSHASNAPHSPTQSRSNRYSLTRAVGLALSPHSPVFDSAPDHLSHDLHPIVATQSAPEPRPSRTVRVGARSDLAINQTSGSSSSSEDRSDAASHSSRSTPANEPEIVSSDTMRFRASTDPPAARIPSLPLEEEELALDPEQSPLPASETHPDDSSPQDPAKTRPLPTIRLFPHHAQYSRPSLPFTPITRTLPEENSIIKVGRYSERDGVPVANPSKPSAAPVGFKSKVVSRKHCIDFRGGEEMIFRCVRIRIECNRTWQQGPNEFNKNTESLINNLGKGADADYKGCRECSICLNSVLRPYQCLFMAACAHVWHYKCIRRLIHTPEYPMFQCPNCRAYTDLSADVDDTNDLGDESQMEPVHCRDQPAASQPCEPVPLAVNQEPSAEISQTNGDGPPPADPPPEAIPTTQSHDPPPVSDEDANQEPDDFLLGNPRSESIDEIARSPNIDIPIRGLARTIDEATQSRLATSASGSPLVRDNFEDLWGSSPDETTASASASPQRMDHQTRDEVSAASTSPPARASRDPYLNTSIPSPPICSLVISPRELHDDDALGAAVEFRQLHDKCPASPATRDSSVYELSQIKASKIPSLSIVVGLILVFRNQTSYNRFWDGRIALTTINTAARNLTRNILINSCNRNRPLTAAEKQDIERTIRVLIAFPYAVKNYLRTEWSAGWSVQPFIGPTDDVNGINGGGSSKQEYIDLLPTGFECLEDDGLSIPLQLSFFVEGFIKRGVERGWYDPPGANSMGNHVSTLIDAYGKMETIKLTPIPIAHLYVVFPTPDPCSAFFSNVTGSIHQKQVLALFGCVLPFAMVDDMGWWAVPIVSLVIFTLYGIEGIGSQLEDPFGYDRNDIKMDAIVEDEKTEIEAILNEWKRVTEVSDEAVEVNGGSADVENGGAFRKREMFIFAR</sequence>
<name>C4JRE6_UNCRE</name>
<dbReference type="InterPro" id="IPR013083">
    <property type="entry name" value="Znf_RING/FYVE/PHD"/>
</dbReference>